<feature type="signal peptide" evidence="2">
    <location>
        <begin position="1"/>
        <end position="29"/>
    </location>
</feature>
<keyword evidence="1" id="KW-0812">Transmembrane</keyword>
<organism evidence="4">
    <name type="scientific">Alexandrium monilatum</name>
    <dbReference type="NCBI Taxonomy" id="311494"/>
    <lineage>
        <taxon>Eukaryota</taxon>
        <taxon>Sar</taxon>
        <taxon>Alveolata</taxon>
        <taxon>Dinophyceae</taxon>
        <taxon>Gonyaulacales</taxon>
        <taxon>Pyrocystaceae</taxon>
        <taxon>Alexandrium</taxon>
    </lineage>
</organism>
<dbReference type="AlphaFoldDB" id="A0A6T1EYX4"/>
<feature type="chain" id="PRO_5036191586" description="Photosystem II reaction center protein T" evidence="2">
    <location>
        <begin position="30"/>
        <end position="109"/>
    </location>
</feature>
<feature type="transmembrane region" description="Helical" evidence="1">
    <location>
        <begin position="80"/>
        <end position="103"/>
    </location>
</feature>
<keyword evidence="2" id="KW-0732">Signal</keyword>
<sequence>MAAPRARSGVLAAALALAACVLLTRWAAAAFLPAPQAPGQQQLRGAAAAAAAATVAAAPLAAVAEDALVDYNMAGEFTNFFIVGYFGLTTAFTVFAFLSYLILTKLKII</sequence>
<gene>
    <name evidence="3" type="ORF">AMON00008_LOCUS34823</name>
    <name evidence="4" type="ORF">AMON00008_LOCUS34826</name>
</gene>
<dbReference type="PROSITE" id="PS51257">
    <property type="entry name" value="PROKAR_LIPOPROTEIN"/>
    <property type="match status" value="1"/>
</dbReference>
<evidence type="ECO:0000313" key="3">
    <source>
        <dbReference type="EMBL" id="CAE4613105.1"/>
    </source>
</evidence>
<evidence type="ECO:0008006" key="5">
    <source>
        <dbReference type="Google" id="ProtNLM"/>
    </source>
</evidence>
<evidence type="ECO:0000313" key="4">
    <source>
        <dbReference type="EMBL" id="CAE4613111.1"/>
    </source>
</evidence>
<keyword evidence="1" id="KW-0472">Membrane</keyword>
<evidence type="ECO:0000256" key="2">
    <source>
        <dbReference type="SAM" id="SignalP"/>
    </source>
</evidence>
<reference evidence="4" key="1">
    <citation type="submission" date="2021-01" db="EMBL/GenBank/DDBJ databases">
        <authorList>
            <person name="Corre E."/>
            <person name="Pelletier E."/>
            <person name="Niang G."/>
            <person name="Scheremetjew M."/>
            <person name="Finn R."/>
            <person name="Kale V."/>
            <person name="Holt S."/>
            <person name="Cochrane G."/>
            <person name="Meng A."/>
            <person name="Brown T."/>
            <person name="Cohen L."/>
        </authorList>
    </citation>
    <scope>NUCLEOTIDE SEQUENCE</scope>
    <source>
        <strain evidence="4">CCMP3105</strain>
    </source>
</reference>
<proteinExistence type="predicted"/>
<protein>
    <recommendedName>
        <fullName evidence="5">Photosystem II reaction center protein T</fullName>
    </recommendedName>
</protein>
<name>A0A6T1EYX4_9DINO</name>
<accession>A0A6T1EYX4</accession>
<evidence type="ECO:0000256" key="1">
    <source>
        <dbReference type="SAM" id="Phobius"/>
    </source>
</evidence>
<dbReference type="EMBL" id="HBNR01049825">
    <property type="protein sequence ID" value="CAE4613105.1"/>
    <property type="molecule type" value="Transcribed_RNA"/>
</dbReference>
<keyword evidence="1" id="KW-1133">Transmembrane helix</keyword>
<dbReference type="EMBL" id="HBNR01049828">
    <property type="protein sequence ID" value="CAE4613111.1"/>
    <property type="molecule type" value="Transcribed_RNA"/>
</dbReference>